<dbReference type="PANTHER" id="PTHR43664:SF1">
    <property type="entry name" value="BETA-METHYLMALYL-COA DEHYDRATASE"/>
    <property type="match status" value="1"/>
</dbReference>
<name>A0A239K3M4_9BURK</name>
<dbReference type="InterPro" id="IPR002539">
    <property type="entry name" value="MaoC-like_dom"/>
</dbReference>
<dbReference type="InterPro" id="IPR029069">
    <property type="entry name" value="HotDog_dom_sf"/>
</dbReference>
<feature type="domain" description="MaoC-like" evidence="1">
    <location>
        <begin position="15"/>
        <end position="110"/>
    </location>
</feature>
<evidence type="ECO:0000313" key="2">
    <source>
        <dbReference type="EMBL" id="SNT12368.1"/>
    </source>
</evidence>
<evidence type="ECO:0000313" key="3">
    <source>
        <dbReference type="Proteomes" id="UP000198284"/>
    </source>
</evidence>
<dbReference type="PANTHER" id="PTHR43664">
    <property type="entry name" value="MONOAMINE OXIDASE-RELATED"/>
    <property type="match status" value="1"/>
</dbReference>
<dbReference type="CDD" id="cd03454">
    <property type="entry name" value="YdeM"/>
    <property type="match status" value="1"/>
</dbReference>
<dbReference type="Gene3D" id="3.10.129.10">
    <property type="entry name" value="Hotdog Thioesterase"/>
    <property type="match status" value="1"/>
</dbReference>
<reference evidence="2 3" key="1">
    <citation type="submission" date="2017-06" db="EMBL/GenBank/DDBJ databases">
        <authorList>
            <person name="Kim H.J."/>
            <person name="Triplett B.A."/>
        </authorList>
    </citation>
    <scope>NUCLEOTIDE SEQUENCE [LARGE SCALE GENOMIC DNA]</scope>
    <source>
        <strain evidence="2 3">U15</strain>
    </source>
</reference>
<accession>A0A239K3M4</accession>
<dbReference type="AlphaFoldDB" id="A0A239K3M4"/>
<dbReference type="RefSeq" id="WP_089400729.1">
    <property type="nucleotide sequence ID" value="NZ_FZOT01000014.1"/>
</dbReference>
<evidence type="ECO:0000259" key="1">
    <source>
        <dbReference type="Pfam" id="PF01575"/>
    </source>
</evidence>
<proteinExistence type="predicted"/>
<keyword evidence="3" id="KW-1185">Reference proteome</keyword>
<protein>
    <submittedName>
        <fullName evidence="2">Acyl dehydratase</fullName>
    </submittedName>
</protein>
<dbReference type="Proteomes" id="UP000198284">
    <property type="component" value="Unassembled WGS sequence"/>
</dbReference>
<gene>
    <name evidence="2" type="ORF">SAMN06265795_114110</name>
</gene>
<sequence length="153" mass="16880">MKFAELTEGRRITLGPIATDAQEVVDFARKYDPQWFHTDPEKAGAGPWGGLIASGWQTCGMAMRLVCDHVLAGSESFGSPGLNYVRWPNPVRPGDQLMLEVTVKEARVSKSKAALGIVRWQWVLRNQNGKQVLDLEAVSLFNLDGQDRAPGDD</sequence>
<organism evidence="2 3">
    <name type="scientific">Noviherbaspirillum humi</name>
    <dbReference type="NCBI Taxonomy" id="1688639"/>
    <lineage>
        <taxon>Bacteria</taxon>
        <taxon>Pseudomonadati</taxon>
        <taxon>Pseudomonadota</taxon>
        <taxon>Betaproteobacteria</taxon>
        <taxon>Burkholderiales</taxon>
        <taxon>Oxalobacteraceae</taxon>
        <taxon>Noviherbaspirillum</taxon>
    </lineage>
</organism>
<dbReference type="OrthoDB" id="5298629at2"/>
<dbReference type="EMBL" id="FZOT01000014">
    <property type="protein sequence ID" value="SNT12368.1"/>
    <property type="molecule type" value="Genomic_DNA"/>
</dbReference>
<dbReference type="Pfam" id="PF01575">
    <property type="entry name" value="MaoC_dehydratas"/>
    <property type="match status" value="1"/>
</dbReference>
<dbReference type="InterPro" id="IPR052342">
    <property type="entry name" value="MCH/BMMD"/>
</dbReference>
<dbReference type="SUPFAM" id="SSF54637">
    <property type="entry name" value="Thioesterase/thiol ester dehydrase-isomerase"/>
    <property type="match status" value="1"/>
</dbReference>